<evidence type="ECO:0000256" key="3">
    <source>
        <dbReference type="ARBA" id="ARBA00023125"/>
    </source>
</evidence>
<keyword evidence="8" id="KW-1185">Reference proteome</keyword>
<dbReference type="PANTHER" id="PTHR30204">
    <property type="entry name" value="REDOX-CYCLING DRUG-SENSING TRANSCRIPTIONAL ACTIVATOR SOXR"/>
    <property type="match status" value="1"/>
</dbReference>
<evidence type="ECO:0000256" key="5">
    <source>
        <dbReference type="SAM" id="Coils"/>
    </source>
</evidence>
<dbReference type="KEGG" id="cmah:C1I91_24195"/>
<name>A0A3R5R1E2_9CLOT</name>
<dbReference type="SUPFAM" id="SSF55136">
    <property type="entry name" value="Probable bacterial effector-binding domain"/>
    <property type="match status" value="1"/>
</dbReference>
<dbReference type="RefSeq" id="WP_128215200.1">
    <property type="nucleotide sequence ID" value="NZ_CP025746.1"/>
</dbReference>
<dbReference type="Proteomes" id="UP000286268">
    <property type="component" value="Chromosome"/>
</dbReference>
<evidence type="ECO:0000313" key="7">
    <source>
        <dbReference type="EMBL" id="QAA34487.1"/>
    </source>
</evidence>
<proteinExistence type="predicted"/>
<dbReference type="Gene3D" id="3.20.80.10">
    <property type="entry name" value="Regulatory factor, effector binding domain"/>
    <property type="match status" value="1"/>
</dbReference>
<dbReference type="InterPro" id="IPR011256">
    <property type="entry name" value="Reg_factor_effector_dom_sf"/>
</dbReference>
<gene>
    <name evidence="7" type="ORF">C1I91_24195</name>
</gene>
<dbReference type="PANTHER" id="PTHR30204:SF69">
    <property type="entry name" value="MERR-FAMILY TRANSCRIPTIONAL REGULATOR"/>
    <property type="match status" value="1"/>
</dbReference>
<evidence type="ECO:0000256" key="1">
    <source>
        <dbReference type="ARBA" id="ARBA00022491"/>
    </source>
</evidence>
<dbReference type="EMBL" id="CP025746">
    <property type="protein sequence ID" value="QAA34487.1"/>
    <property type="molecule type" value="Genomic_DNA"/>
</dbReference>
<sequence>MSDKIYLSTGELAKMLGVTKQTVIYYDKIGLISPAKREKEYRYYTLEQADELDSILTFRDLGVPINVLKDYLKERNAQSCIEMLRKQKEKLELEIQKMDRIRKKIDGRARLLEKVITVSDFKAVKFSEEERQLYMVEECKEADEKTFMESFIKLCNHSKRLQIDFENPVCNIIKKEDILKGSFRNTAYFGINISENFNGIDIVKFEKPAGIYASTYHQGSYETMYIAYERLLSSIETEGYIVCGNAYETDLLSTLTNLDKNEYMKLISIQVMKV</sequence>
<keyword evidence="5" id="KW-0175">Coiled coil</keyword>
<reference evidence="7 8" key="1">
    <citation type="submission" date="2018-01" db="EMBL/GenBank/DDBJ databases">
        <title>Genome Sequencing and Assembly of Anaerobacter polyendosporus strain CT4.</title>
        <authorList>
            <person name="Tachaapaikoon C."/>
            <person name="Sutheeworapong S."/>
            <person name="Jenjaroenpun P."/>
            <person name="Wongsurawat T."/>
            <person name="Nookeaw I."/>
            <person name="Cheawchanlertfa P."/>
            <person name="Kosugi A."/>
            <person name="Cheevadhanarak S."/>
            <person name="Ratanakhanokchai K."/>
        </authorList>
    </citation>
    <scope>NUCLEOTIDE SEQUENCE [LARGE SCALE GENOMIC DNA]</scope>
    <source>
        <strain evidence="7 8">CT4</strain>
    </source>
</reference>
<dbReference type="OrthoDB" id="9773308at2"/>
<dbReference type="Gene3D" id="1.10.1660.10">
    <property type="match status" value="1"/>
</dbReference>
<evidence type="ECO:0000313" key="8">
    <source>
        <dbReference type="Proteomes" id="UP000286268"/>
    </source>
</evidence>
<dbReference type="InterPro" id="IPR047057">
    <property type="entry name" value="MerR_fam"/>
</dbReference>
<dbReference type="PROSITE" id="PS50937">
    <property type="entry name" value="HTH_MERR_2"/>
    <property type="match status" value="1"/>
</dbReference>
<accession>A0A3R5R1E2</accession>
<keyword evidence="3" id="KW-0238">DNA-binding</keyword>
<evidence type="ECO:0000256" key="2">
    <source>
        <dbReference type="ARBA" id="ARBA00023015"/>
    </source>
</evidence>
<dbReference type="AlphaFoldDB" id="A0A3R5R1E2"/>
<dbReference type="SUPFAM" id="SSF46955">
    <property type="entry name" value="Putative DNA-binding domain"/>
    <property type="match status" value="1"/>
</dbReference>
<dbReference type="SMART" id="SM00422">
    <property type="entry name" value="HTH_MERR"/>
    <property type="match status" value="1"/>
</dbReference>
<keyword evidence="4" id="KW-0804">Transcription</keyword>
<protein>
    <submittedName>
        <fullName evidence="7">Multidrug transporter</fullName>
    </submittedName>
</protein>
<evidence type="ECO:0000259" key="6">
    <source>
        <dbReference type="PROSITE" id="PS50937"/>
    </source>
</evidence>
<dbReference type="GO" id="GO:0003700">
    <property type="term" value="F:DNA-binding transcription factor activity"/>
    <property type="evidence" value="ECO:0007669"/>
    <property type="project" value="InterPro"/>
</dbReference>
<organism evidence="7 8">
    <name type="scientific">Clostridium manihotivorum</name>
    <dbReference type="NCBI Taxonomy" id="2320868"/>
    <lineage>
        <taxon>Bacteria</taxon>
        <taxon>Bacillati</taxon>
        <taxon>Bacillota</taxon>
        <taxon>Clostridia</taxon>
        <taxon>Eubacteriales</taxon>
        <taxon>Clostridiaceae</taxon>
        <taxon>Clostridium</taxon>
    </lineage>
</organism>
<dbReference type="GO" id="GO:0003677">
    <property type="term" value="F:DNA binding"/>
    <property type="evidence" value="ECO:0007669"/>
    <property type="project" value="UniProtKB-KW"/>
</dbReference>
<feature type="domain" description="HTH merR-type" evidence="6">
    <location>
        <begin position="6"/>
        <end position="74"/>
    </location>
</feature>
<dbReference type="Pfam" id="PF13411">
    <property type="entry name" value="MerR_1"/>
    <property type="match status" value="1"/>
</dbReference>
<dbReference type="InterPro" id="IPR000551">
    <property type="entry name" value="MerR-type_HTH_dom"/>
</dbReference>
<keyword evidence="1" id="KW-0678">Repressor</keyword>
<feature type="coiled-coil region" evidence="5">
    <location>
        <begin position="74"/>
        <end position="104"/>
    </location>
</feature>
<dbReference type="InterPro" id="IPR009061">
    <property type="entry name" value="DNA-bd_dom_put_sf"/>
</dbReference>
<evidence type="ECO:0000256" key="4">
    <source>
        <dbReference type="ARBA" id="ARBA00023163"/>
    </source>
</evidence>
<keyword evidence="2" id="KW-0805">Transcription regulation</keyword>